<comment type="caution">
    <text evidence="2">The sequence shown here is derived from an EMBL/GenBank/DDBJ whole genome shotgun (WGS) entry which is preliminary data.</text>
</comment>
<dbReference type="InterPro" id="IPR042095">
    <property type="entry name" value="SUMF_sf"/>
</dbReference>
<evidence type="ECO:0000313" key="2">
    <source>
        <dbReference type="EMBL" id="KKW35446.1"/>
    </source>
</evidence>
<evidence type="ECO:0000313" key="3">
    <source>
        <dbReference type="Proteomes" id="UP000034290"/>
    </source>
</evidence>
<dbReference type="Pfam" id="PF03781">
    <property type="entry name" value="FGE-sulfatase"/>
    <property type="match status" value="1"/>
</dbReference>
<organism evidence="2 3">
    <name type="scientific">Candidatus Giovannonibacteria bacterium GW2011_GWA2_53_7</name>
    <dbReference type="NCBI Taxonomy" id="1618650"/>
    <lineage>
        <taxon>Bacteria</taxon>
        <taxon>Candidatus Giovannoniibacteriota</taxon>
    </lineage>
</organism>
<dbReference type="AlphaFoldDB" id="A0A0G1XWT3"/>
<name>A0A0G1XWT3_9BACT</name>
<feature type="domain" description="Sulfatase-modifying factor enzyme-like" evidence="1">
    <location>
        <begin position="107"/>
        <end position="281"/>
    </location>
</feature>
<accession>A0A0G1XWT3</accession>
<gene>
    <name evidence="2" type="ORF">UY81_C0041G0002</name>
</gene>
<dbReference type="SUPFAM" id="SSF56436">
    <property type="entry name" value="C-type lectin-like"/>
    <property type="match status" value="1"/>
</dbReference>
<dbReference type="EMBL" id="LCRM01000041">
    <property type="protein sequence ID" value="KKW35446.1"/>
    <property type="molecule type" value="Genomic_DNA"/>
</dbReference>
<protein>
    <recommendedName>
        <fullName evidence="1">Sulfatase-modifying factor enzyme-like domain-containing protein</fullName>
    </recommendedName>
</protein>
<dbReference type="PANTHER" id="PTHR23150:SF19">
    <property type="entry name" value="FORMYLGLYCINE-GENERATING ENZYME"/>
    <property type="match status" value="1"/>
</dbReference>
<evidence type="ECO:0000259" key="1">
    <source>
        <dbReference type="Pfam" id="PF03781"/>
    </source>
</evidence>
<sequence>MATKKKRKQGTWWKGGLVVLCSIALTTLVINASDGLRVPNSSLFAGVGASGEIKHCPPGMAYVTRPNGGFCVDRYENSPDKSCFSEHPRAPGDTRMNIAQSDCTPVSAEGQIPWTNVTLAESQVLCARAGKHLPTGAEWYRAAIGTPDELNKGCVLGKVGQEEASPAGAQSSCKSAAGAFDMVGNVWEWTDETARDGMIAGVKLPSTGYVLEADSDGFPAKTGDTPAYSFGGDHIWTEPDEVRGVFRGGFWSMNDRAGIFTMNATQPTSFVGIAVGFRCAKEAS</sequence>
<dbReference type="InterPro" id="IPR005532">
    <property type="entry name" value="SUMF_dom"/>
</dbReference>
<dbReference type="InterPro" id="IPR016187">
    <property type="entry name" value="CTDL_fold"/>
</dbReference>
<dbReference type="PANTHER" id="PTHR23150">
    <property type="entry name" value="SULFATASE MODIFYING FACTOR 1, 2"/>
    <property type="match status" value="1"/>
</dbReference>
<dbReference type="InterPro" id="IPR051043">
    <property type="entry name" value="Sulfatase_Mod_Factor_Kinase"/>
</dbReference>
<dbReference type="Gene3D" id="3.90.1580.10">
    <property type="entry name" value="paralog of FGE (formylglycine-generating enzyme)"/>
    <property type="match status" value="1"/>
</dbReference>
<dbReference type="GO" id="GO:0120147">
    <property type="term" value="F:formylglycine-generating oxidase activity"/>
    <property type="evidence" value="ECO:0007669"/>
    <property type="project" value="TreeGrafter"/>
</dbReference>
<reference evidence="2 3" key="1">
    <citation type="journal article" date="2015" name="Nature">
        <title>rRNA introns, odd ribosomes, and small enigmatic genomes across a large radiation of phyla.</title>
        <authorList>
            <person name="Brown C.T."/>
            <person name="Hug L.A."/>
            <person name="Thomas B.C."/>
            <person name="Sharon I."/>
            <person name="Castelle C.J."/>
            <person name="Singh A."/>
            <person name="Wilkins M.J."/>
            <person name="Williams K.H."/>
            <person name="Banfield J.F."/>
        </authorList>
    </citation>
    <scope>NUCLEOTIDE SEQUENCE [LARGE SCALE GENOMIC DNA]</scope>
</reference>
<dbReference type="Proteomes" id="UP000034290">
    <property type="component" value="Unassembled WGS sequence"/>
</dbReference>
<proteinExistence type="predicted"/>